<gene>
    <name evidence="2" type="ORF">GT003_15790</name>
</gene>
<proteinExistence type="predicted"/>
<dbReference type="EMBL" id="JAAAMU010000007">
    <property type="protein sequence ID" value="NBC70463.1"/>
    <property type="molecule type" value="Genomic_DNA"/>
</dbReference>
<dbReference type="AlphaFoldDB" id="A0A7X4YQ69"/>
<sequence length="116" mass="12941">MSKIGKIVLLAFILLAACLCPLQHSEAVHESGVQLTWNPSSDSSNAIEASVFQNTQPVFQLVLYALLLLVLFASVSPPQARLRFHVRSFIPTLKQFYILNPIKYQSNYMANPPVLL</sequence>
<reference evidence="2 3" key="1">
    <citation type="submission" date="2020-01" db="EMBL/GenBank/DDBJ databases">
        <title>Paenibacillus soybeanensis sp. nov. isolated from the nodules of soybean (Glycine max(L.) Merr).</title>
        <authorList>
            <person name="Wang H."/>
        </authorList>
    </citation>
    <scope>NUCLEOTIDE SEQUENCE [LARGE SCALE GENOMIC DNA]</scope>
    <source>
        <strain evidence="2 3">DSM 23054</strain>
    </source>
</reference>
<keyword evidence="1" id="KW-1133">Transmembrane helix</keyword>
<evidence type="ECO:0000313" key="2">
    <source>
        <dbReference type="EMBL" id="NBC70463.1"/>
    </source>
</evidence>
<keyword evidence="3" id="KW-1185">Reference proteome</keyword>
<dbReference type="OrthoDB" id="9963663at2"/>
<comment type="caution">
    <text evidence="2">The sequence shown here is derived from an EMBL/GenBank/DDBJ whole genome shotgun (WGS) entry which is preliminary data.</text>
</comment>
<dbReference type="Proteomes" id="UP000558113">
    <property type="component" value="Unassembled WGS sequence"/>
</dbReference>
<accession>A0A7X4YQ69</accession>
<feature type="transmembrane region" description="Helical" evidence="1">
    <location>
        <begin position="58"/>
        <end position="75"/>
    </location>
</feature>
<organism evidence="2 3">
    <name type="scientific">Paenibacillus sacheonensis</name>
    <dbReference type="NCBI Taxonomy" id="742054"/>
    <lineage>
        <taxon>Bacteria</taxon>
        <taxon>Bacillati</taxon>
        <taxon>Bacillota</taxon>
        <taxon>Bacilli</taxon>
        <taxon>Bacillales</taxon>
        <taxon>Paenibacillaceae</taxon>
        <taxon>Paenibacillus</taxon>
    </lineage>
</organism>
<keyword evidence="1" id="KW-0812">Transmembrane</keyword>
<protein>
    <submittedName>
        <fullName evidence="2">Uncharacterized protein</fullName>
    </submittedName>
</protein>
<dbReference type="RefSeq" id="WP_161699417.1">
    <property type="nucleotide sequence ID" value="NZ_JAAAMU010000007.1"/>
</dbReference>
<name>A0A7X4YQ69_9BACL</name>
<dbReference type="PROSITE" id="PS51257">
    <property type="entry name" value="PROKAR_LIPOPROTEIN"/>
    <property type="match status" value="1"/>
</dbReference>
<evidence type="ECO:0000256" key="1">
    <source>
        <dbReference type="SAM" id="Phobius"/>
    </source>
</evidence>
<evidence type="ECO:0000313" key="3">
    <source>
        <dbReference type="Proteomes" id="UP000558113"/>
    </source>
</evidence>
<keyword evidence="1" id="KW-0472">Membrane</keyword>